<dbReference type="PROSITE" id="PS00586">
    <property type="entry name" value="RIBOSOMAL_L16_1"/>
    <property type="match status" value="1"/>
</dbReference>
<keyword evidence="6 8" id="KW-0699">rRNA-binding</keyword>
<dbReference type="AlphaFoldDB" id="A0A1F7YAM7"/>
<dbReference type="Gene3D" id="3.90.1170.10">
    <property type="entry name" value="Ribosomal protein L10e/L16"/>
    <property type="match status" value="1"/>
</dbReference>
<dbReference type="Pfam" id="PF00252">
    <property type="entry name" value="Ribosomal_L16"/>
    <property type="match status" value="1"/>
</dbReference>
<dbReference type="EMBL" id="MGGI01000033">
    <property type="protein sequence ID" value="OGM24200.1"/>
    <property type="molecule type" value="Genomic_DNA"/>
</dbReference>
<dbReference type="GO" id="GO:0000049">
    <property type="term" value="F:tRNA binding"/>
    <property type="evidence" value="ECO:0007669"/>
    <property type="project" value="UniProtKB-KW"/>
</dbReference>
<keyword evidence="2 6" id="KW-0820">tRNA-binding</keyword>
<evidence type="ECO:0000256" key="7">
    <source>
        <dbReference type="RuleBase" id="RU004413"/>
    </source>
</evidence>
<dbReference type="Proteomes" id="UP000178851">
    <property type="component" value="Unassembled WGS sequence"/>
</dbReference>
<dbReference type="InterPro" id="IPR047873">
    <property type="entry name" value="Ribosomal_uL16"/>
</dbReference>
<dbReference type="HAMAP" id="MF_01342">
    <property type="entry name" value="Ribosomal_uL16"/>
    <property type="match status" value="1"/>
</dbReference>
<keyword evidence="3 6" id="KW-0689">Ribosomal protein</keyword>
<dbReference type="PANTHER" id="PTHR12220:SF13">
    <property type="entry name" value="LARGE RIBOSOMAL SUBUNIT PROTEIN UL16M"/>
    <property type="match status" value="1"/>
</dbReference>
<protein>
    <recommendedName>
        <fullName evidence="5 6">Large ribosomal subunit protein uL16</fullName>
    </recommendedName>
</protein>
<evidence type="ECO:0000313" key="10">
    <source>
        <dbReference type="Proteomes" id="UP000178851"/>
    </source>
</evidence>
<comment type="caution">
    <text evidence="9">The sequence shown here is derived from an EMBL/GenBank/DDBJ whole genome shotgun (WGS) entry which is preliminary data.</text>
</comment>
<dbReference type="InterPro" id="IPR016180">
    <property type="entry name" value="Ribosomal_uL16_dom"/>
</dbReference>
<reference evidence="9 10" key="1">
    <citation type="journal article" date="2016" name="Nat. Commun.">
        <title>Thousands of microbial genomes shed light on interconnected biogeochemical processes in an aquifer system.</title>
        <authorList>
            <person name="Anantharaman K."/>
            <person name="Brown C.T."/>
            <person name="Hug L.A."/>
            <person name="Sharon I."/>
            <person name="Castelle C.J."/>
            <person name="Probst A.J."/>
            <person name="Thomas B.C."/>
            <person name="Singh A."/>
            <person name="Wilkins M.J."/>
            <person name="Karaoz U."/>
            <person name="Brodie E.L."/>
            <person name="Williams K.H."/>
            <person name="Hubbard S.S."/>
            <person name="Banfield J.F."/>
        </authorList>
    </citation>
    <scope>NUCLEOTIDE SEQUENCE [LARGE SCALE GENOMIC DNA]</scope>
</reference>
<keyword evidence="4 6" id="KW-0687">Ribonucleoprotein</keyword>
<comment type="similarity">
    <text evidence="1 6 7">Belongs to the universal ribosomal protein uL16 family.</text>
</comment>
<dbReference type="CDD" id="cd01433">
    <property type="entry name" value="Ribosomal_L16_L10e"/>
    <property type="match status" value="1"/>
</dbReference>
<sequence>MLQPKRSKFRKSFRGRRKGVAARGSDLAFGEFGLKSLGVSWVSAKEIEAARRAITHQLRRGGRVWIRIFPDKPVTARAAGHRMGGGKGEIDRYVAVVKPGRILFEVAGADEKIVSEAFSRASAKLSVKTKFVKREAI</sequence>
<comment type="subunit">
    <text evidence="6 8">Part of the 50S ribosomal subunit.</text>
</comment>
<evidence type="ECO:0000256" key="3">
    <source>
        <dbReference type="ARBA" id="ARBA00022980"/>
    </source>
</evidence>
<dbReference type="GO" id="GO:1990904">
    <property type="term" value="C:ribonucleoprotein complex"/>
    <property type="evidence" value="ECO:0007669"/>
    <property type="project" value="UniProtKB-KW"/>
</dbReference>
<dbReference type="NCBIfam" id="TIGR01164">
    <property type="entry name" value="rplP_bact"/>
    <property type="match status" value="1"/>
</dbReference>
<keyword evidence="6 8" id="KW-0694">RNA-binding</keyword>
<dbReference type="PRINTS" id="PR00060">
    <property type="entry name" value="RIBOSOMALL16"/>
</dbReference>
<evidence type="ECO:0000256" key="8">
    <source>
        <dbReference type="RuleBase" id="RU004414"/>
    </source>
</evidence>
<organism evidence="9 10">
    <name type="scientific">Candidatus Woesebacteria bacterium RIFCSPHIGHO2_01_FULL_39_28</name>
    <dbReference type="NCBI Taxonomy" id="1802496"/>
    <lineage>
        <taxon>Bacteria</taxon>
        <taxon>Candidatus Woeseibacteriota</taxon>
    </lineage>
</organism>
<proteinExistence type="inferred from homology"/>
<evidence type="ECO:0000256" key="2">
    <source>
        <dbReference type="ARBA" id="ARBA00022555"/>
    </source>
</evidence>
<evidence type="ECO:0000256" key="1">
    <source>
        <dbReference type="ARBA" id="ARBA00008931"/>
    </source>
</evidence>
<dbReference type="GO" id="GO:0003735">
    <property type="term" value="F:structural constituent of ribosome"/>
    <property type="evidence" value="ECO:0007669"/>
    <property type="project" value="InterPro"/>
</dbReference>
<gene>
    <name evidence="6" type="primary">rplP</name>
    <name evidence="9" type="ORF">A2627_04895</name>
</gene>
<evidence type="ECO:0000313" key="9">
    <source>
        <dbReference type="EMBL" id="OGM24200.1"/>
    </source>
</evidence>
<dbReference type="SUPFAM" id="SSF54686">
    <property type="entry name" value="Ribosomal protein L16p/L10e"/>
    <property type="match status" value="1"/>
</dbReference>
<dbReference type="GO" id="GO:0005840">
    <property type="term" value="C:ribosome"/>
    <property type="evidence" value="ECO:0007669"/>
    <property type="project" value="UniProtKB-KW"/>
</dbReference>
<comment type="function">
    <text evidence="6 8">Binds 23S rRNA and is also seen to make contacts with the A and possibly P site tRNAs.</text>
</comment>
<dbReference type="FunFam" id="3.90.1170.10:FF:000001">
    <property type="entry name" value="50S ribosomal protein L16"/>
    <property type="match status" value="1"/>
</dbReference>
<dbReference type="InterPro" id="IPR000114">
    <property type="entry name" value="Ribosomal_uL16_bact-type"/>
</dbReference>
<evidence type="ECO:0000256" key="4">
    <source>
        <dbReference type="ARBA" id="ARBA00023274"/>
    </source>
</evidence>
<dbReference type="GO" id="GO:0019843">
    <property type="term" value="F:rRNA binding"/>
    <property type="evidence" value="ECO:0007669"/>
    <property type="project" value="UniProtKB-UniRule"/>
</dbReference>
<accession>A0A1F7YAM7</accession>
<dbReference type="InterPro" id="IPR036920">
    <property type="entry name" value="Ribosomal_uL16_sf"/>
</dbReference>
<evidence type="ECO:0000256" key="6">
    <source>
        <dbReference type="HAMAP-Rule" id="MF_01342"/>
    </source>
</evidence>
<dbReference type="PANTHER" id="PTHR12220">
    <property type="entry name" value="50S/60S RIBOSOMAL PROTEIN L16"/>
    <property type="match status" value="1"/>
</dbReference>
<dbReference type="InterPro" id="IPR020798">
    <property type="entry name" value="Ribosomal_uL16_CS"/>
</dbReference>
<evidence type="ECO:0000256" key="5">
    <source>
        <dbReference type="ARBA" id="ARBA00035198"/>
    </source>
</evidence>
<dbReference type="GO" id="GO:0006412">
    <property type="term" value="P:translation"/>
    <property type="evidence" value="ECO:0007669"/>
    <property type="project" value="UniProtKB-UniRule"/>
</dbReference>
<name>A0A1F7YAM7_9BACT</name>